<accession>A0A1I6FPL5</accession>
<evidence type="ECO:0000313" key="2">
    <source>
        <dbReference type="EMBL" id="SFR31885.1"/>
    </source>
</evidence>
<protein>
    <submittedName>
        <fullName evidence="2">Haloacid dehalogenase superfamily, subfamily IA, variant 3 with third motif having DD or ED/haloacid dehalogenase superfamily, subfamily IA, variant 1 with third motif having Dx(3-4)D or Dx(3-4)E</fullName>
    </submittedName>
</protein>
<dbReference type="GO" id="GO:0050308">
    <property type="term" value="F:sugar-phosphatase activity"/>
    <property type="evidence" value="ECO:0007669"/>
    <property type="project" value="TreeGrafter"/>
</dbReference>
<dbReference type="PANTHER" id="PTHR43481:SF4">
    <property type="entry name" value="GLYCEROL-1-PHOSPHATE PHOSPHOHYDROLASE 1-RELATED"/>
    <property type="match status" value="1"/>
</dbReference>
<dbReference type="InterPro" id="IPR006439">
    <property type="entry name" value="HAD-SF_hydro_IA"/>
</dbReference>
<evidence type="ECO:0000256" key="1">
    <source>
        <dbReference type="ARBA" id="ARBA00007958"/>
    </source>
</evidence>
<dbReference type="Proteomes" id="UP000243250">
    <property type="component" value="Unassembled WGS sequence"/>
</dbReference>
<name>A0A1I6FPL5_9EURY</name>
<dbReference type="Pfam" id="PF00702">
    <property type="entry name" value="Hydrolase"/>
    <property type="match status" value="1"/>
</dbReference>
<dbReference type="EMBL" id="FOYS01000001">
    <property type="protein sequence ID" value="SFR31885.1"/>
    <property type="molecule type" value="Genomic_DNA"/>
</dbReference>
<sequence>MNVPDDAVLFDMDGVLVDSETYWHRFENDWVYADAISQGSPDHEEITGMNYREIYDYLSAEYGTTLSKEEFVGAYDDHAESVYGENVVLMNGANELFDDIRDAGRKLAIVSSAPQAWIAIVRDRFGLDPLDLVLSADDIDDPGKPEPHIYEHAAAELGLEPEDCVVVEDSVHGIAAAAASGAFTVAYRSTHNAELDLSAADVVVDGPDELRDVLLD</sequence>
<dbReference type="InterPro" id="IPR023198">
    <property type="entry name" value="PGP-like_dom2"/>
</dbReference>
<organism evidence="2 3">
    <name type="scientific">Halogeometricum limi</name>
    <dbReference type="NCBI Taxonomy" id="555875"/>
    <lineage>
        <taxon>Archaea</taxon>
        <taxon>Methanobacteriati</taxon>
        <taxon>Methanobacteriota</taxon>
        <taxon>Stenosarchaea group</taxon>
        <taxon>Halobacteria</taxon>
        <taxon>Halobacteriales</taxon>
        <taxon>Haloferacaceae</taxon>
        <taxon>Halogeometricum</taxon>
    </lineage>
</organism>
<dbReference type="InterPro" id="IPR036412">
    <property type="entry name" value="HAD-like_sf"/>
</dbReference>
<reference evidence="3" key="1">
    <citation type="submission" date="2016-10" db="EMBL/GenBank/DDBJ databases">
        <authorList>
            <person name="Varghese N."/>
            <person name="Submissions S."/>
        </authorList>
    </citation>
    <scope>NUCLEOTIDE SEQUENCE [LARGE SCALE GENOMIC DNA]</scope>
    <source>
        <strain evidence="3">CGMCC 1.8711</strain>
    </source>
</reference>
<gene>
    <name evidence="2" type="ORF">SAMN04488124_0017</name>
</gene>
<dbReference type="AlphaFoldDB" id="A0A1I6FPL5"/>
<comment type="similarity">
    <text evidence="1">Belongs to the HAD-like hydrolase superfamily.</text>
</comment>
<dbReference type="InterPro" id="IPR023214">
    <property type="entry name" value="HAD_sf"/>
</dbReference>
<dbReference type="SFLD" id="SFLDS00003">
    <property type="entry name" value="Haloacid_Dehalogenase"/>
    <property type="match status" value="1"/>
</dbReference>
<dbReference type="PANTHER" id="PTHR43481">
    <property type="entry name" value="FRUCTOSE-1-PHOSPHATE PHOSPHATASE"/>
    <property type="match status" value="1"/>
</dbReference>
<dbReference type="PRINTS" id="PR00413">
    <property type="entry name" value="HADHALOGNASE"/>
</dbReference>
<keyword evidence="3" id="KW-1185">Reference proteome</keyword>
<dbReference type="NCBIfam" id="TIGR01509">
    <property type="entry name" value="HAD-SF-IA-v3"/>
    <property type="match status" value="1"/>
</dbReference>
<dbReference type="Gene3D" id="3.40.50.1000">
    <property type="entry name" value="HAD superfamily/HAD-like"/>
    <property type="match status" value="1"/>
</dbReference>
<dbReference type="Gene3D" id="1.10.150.240">
    <property type="entry name" value="Putative phosphatase, domain 2"/>
    <property type="match status" value="1"/>
</dbReference>
<dbReference type="OrthoDB" id="372285at2157"/>
<dbReference type="NCBIfam" id="TIGR01549">
    <property type="entry name" value="HAD-SF-IA-v1"/>
    <property type="match status" value="1"/>
</dbReference>
<dbReference type="SUPFAM" id="SSF56784">
    <property type="entry name" value="HAD-like"/>
    <property type="match status" value="1"/>
</dbReference>
<dbReference type="InterPro" id="IPR051806">
    <property type="entry name" value="HAD-like_SPP"/>
</dbReference>
<dbReference type="STRING" id="555875.SAMN04488124_0017"/>
<proteinExistence type="inferred from homology"/>
<dbReference type="SFLD" id="SFLDG01129">
    <property type="entry name" value="C1.5:_HAD__Beta-PGM__Phosphata"/>
    <property type="match status" value="1"/>
</dbReference>
<dbReference type="RefSeq" id="WP_089875586.1">
    <property type="nucleotide sequence ID" value="NZ_FOYS01000001.1"/>
</dbReference>
<evidence type="ECO:0000313" key="3">
    <source>
        <dbReference type="Proteomes" id="UP000243250"/>
    </source>
</evidence>